<evidence type="ECO:0000256" key="1">
    <source>
        <dbReference type="ARBA" id="ARBA00001946"/>
    </source>
</evidence>
<dbReference type="InterPro" id="IPR019999">
    <property type="entry name" value="Anth_synth_I-like"/>
</dbReference>
<accession>A0A0F9IQR5</accession>
<comment type="subunit">
    <text evidence="2">Heterotetramer consisting of two non-identical subunits: a beta subunit (TrpG) and a large alpha subunit (TrpE).</text>
</comment>
<feature type="domain" description="Chorismate-utilising enzyme C-terminal" evidence="9">
    <location>
        <begin position="232"/>
        <end position="486"/>
    </location>
</feature>
<dbReference type="EMBL" id="LAZR01011824">
    <property type="protein sequence ID" value="KKM58366.1"/>
    <property type="molecule type" value="Genomic_DNA"/>
</dbReference>
<dbReference type="PRINTS" id="PR00095">
    <property type="entry name" value="ANTSNTHASEI"/>
</dbReference>
<keyword evidence="5" id="KW-0460">Magnesium</keyword>
<evidence type="ECO:0000256" key="3">
    <source>
        <dbReference type="ARBA" id="ARBA00020653"/>
    </source>
</evidence>
<evidence type="ECO:0000259" key="9">
    <source>
        <dbReference type="Pfam" id="PF00425"/>
    </source>
</evidence>
<keyword evidence="6" id="KW-0456">Lyase</keyword>
<comment type="cofactor">
    <cofactor evidence="1">
        <name>Mg(2+)</name>
        <dbReference type="ChEBI" id="CHEBI:18420"/>
    </cofactor>
</comment>
<dbReference type="GO" id="GO:0046872">
    <property type="term" value="F:metal ion binding"/>
    <property type="evidence" value="ECO:0007669"/>
    <property type="project" value="UniProtKB-KW"/>
</dbReference>
<comment type="caution">
    <text evidence="11">The sequence shown here is derived from an EMBL/GenBank/DDBJ whole genome shotgun (WGS) entry which is preliminary data.</text>
</comment>
<evidence type="ECO:0000256" key="4">
    <source>
        <dbReference type="ARBA" id="ARBA00022723"/>
    </source>
</evidence>
<evidence type="ECO:0000256" key="7">
    <source>
        <dbReference type="ARBA" id="ARBA00025634"/>
    </source>
</evidence>
<evidence type="ECO:0000256" key="2">
    <source>
        <dbReference type="ARBA" id="ARBA00011575"/>
    </source>
</evidence>
<comment type="catalytic activity">
    <reaction evidence="8">
        <text>chorismate + L-glutamine = anthranilate + pyruvate + L-glutamate + H(+)</text>
        <dbReference type="Rhea" id="RHEA:21732"/>
        <dbReference type="ChEBI" id="CHEBI:15361"/>
        <dbReference type="ChEBI" id="CHEBI:15378"/>
        <dbReference type="ChEBI" id="CHEBI:16567"/>
        <dbReference type="ChEBI" id="CHEBI:29748"/>
        <dbReference type="ChEBI" id="CHEBI:29985"/>
        <dbReference type="ChEBI" id="CHEBI:58359"/>
        <dbReference type="EC" id="4.1.3.27"/>
    </reaction>
</comment>
<dbReference type="Pfam" id="PF00425">
    <property type="entry name" value="Chorismate_bind"/>
    <property type="match status" value="1"/>
</dbReference>
<dbReference type="InterPro" id="IPR005801">
    <property type="entry name" value="ADC_synthase"/>
</dbReference>
<dbReference type="GO" id="GO:0000162">
    <property type="term" value="P:L-tryptophan biosynthetic process"/>
    <property type="evidence" value="ECO:0007669"/>
    <property type="project" value="TreeGrafter"/>
</dbReference>
<keyword evidence="4" id="KW-0479">Metal-binding</keyword>
<dbReference type="SUPFAM" id="SSF56322">
    <property type="entry name" value="ADC synthase"/>
    <property type="match status" value="1"/>
</dbReference>
<dbReference type="InterPro" id="IPR006805">
    <property type="entry name" value="Anth_synth_I_N"/>
</dbReference>
<feature type="domain" description="Anthranilate synthase component I N-terminal" evidence="10">
    <location>
        <begin position="37"/>
        <end position="167"/>
    </location>
</feature>
<evidence type="ECO:0000259" key="10">
    <source>
        <dbReference type="Pfam" id="PF04715"/>
    </source>
</evidence>
<evidence type="ECO:0000256" key="8">
    <source>
        <dbReference type="ARBA" id="ARBA00047683"/>
    </source>
</evidence>
<evidence type="ECO:0000256" key="5">
    <source>
        <dbReference type="ARBA" id="ARBA00022842"/>
    </source>
</evidence>
<dbReference type="PANTHER" id="PTHR11236">
    <property type="entry name" value="AMINOBENZOATE/ANTHRANILATE SYNTHASE"/>
    <property type="match status" value="1"/>
</dbReference>
<gene>
    <name evidence="11" type="ORF">LCGC14_1549510</name>
</gene>
<reference evidence="11" key="1">
    <citation type="journal article" date="2015" name="Nature">
        <title>Complex archaea that bridge the gap between prokaryotes and eukaryotes.</title>
        <authorList>
            <person name="Spang A."/>
            <person name="Saw J.H."/>
            <person name="Jorgensen S.L."/>
            <person name="Zaremba-Niedzwiedzka K."/>
            <person name="Martijn J."/>
            <person name="Lind A.E."/>
            <person name="van Eijk R."/>
            <person name="Schleper C."/>
            <person name="Guy L."/>
            <person name="Ettema T.J."/>
        </authorList>
    </citation>
    <scope>NUCLEOTIDE SEQUENCE</scope>
</reference>
<name>A0A0F9IQR5_9ZZZZ</name>
<dbReference type="InterPro" id="IPR015890">
    <property type="entry name" value="Chorismate_C"/>
</dbReference>
<dbReference type="AlphaFoldDB" id="A0A0F9IQR5"/>
<dbReference type="PANTHER" id="PTHR11236:SF48">
    <property type="entry name" value="ISOCHORISMATE SYNTHASE MENF"/>
    <property type="match status" value="1"/>
</dbReference>
<organism evidence="11">
    <name type="scientific">marine sediment metagenome</name>
    <dbReference type="NCBI Taxonomy" id="412755"/>
    <lineage>
        <taxon>unclassified sequences</taxon>
        <taxon>metagenomes</taxon>
        <taxon>ecological metagenomes</taxon>
    </lineage>
</organism>
<sequence length="509" mass="56262">MSKHGPHEPSRSISKDDFIKRIPPLSMEIKYASAAEYYPSLAGRGTLMFESVKGPHRIARYSFIAFEPYCEYCVRDKEQTLVMADGKSKKPSGHPVSTLRELIASYKQSPDPALPPFQGGAAGLISYDFMHYLERVPTTTTDDLRVPDLHMFLFDRLLAFDHMEQKAWAVICPGARNASISPEDMNVQAKKELRNILKRAVPSPLEPLRANNWDGGMVGNGGRPEINYDVTQEQYESMVVRAKEYIAAGDIFQANLSLRLSADMGARSPWDLYLALREINPSPFSGFMDFGDYVIAGSSPERLVMVRGNIVELRPIAGTRPRGHDSVEDERLRSELLLNPKERAEHIMLIDLERNDIGRVCGYGSVEVDELMVTEDYSHVIHIVSNVRGSLAPGKDCLDALKATFPGGTITGVPKVRCMEIIDELESLRRGPYTGSMGYLGFGGSMDINIIIRTFVIRDNKAYVQAGSGIVADSEPTGEYHESLNKAEALIKALNWGATSGGVPTGTPT</sequence>
<dbReference type="Gene3D" id="3.60.120.10">
    <property type="entry name" value="Anthranilate synthase"/>
    <property type="match status" value="1"/>
</dbReference>
<proteinExistence type="predicted"/>
<evidence type="ECO:0000256" key="6">
    <source>
        <dbReference type="ARBA" id="ARBA00023239"/>
    </source>
</evidence>
<dbReference type="GO" id="GO:0004049">
    <property type="term" value="F:anthranilate synthase activity"/>
    <property type="evidence" value="ECO:0007669"/>
    <property type="project" value="UniProtKB-EC"/>
</dbReference>
<evidence type="ECO:0000313" key="11">
    <source>
        <dbReference type="EMBL" id="KKM58366.1"/>
    </source>
</evidence>
<protein>
    <recommendedName>
        <fullName evidence="3">Anthranilate synthase component 1</fullName>
    </recommendedName>
</protein>
<dbReference type="Pfam" id="PF04715">
    <property type="entry name" value="Anth_synt_I_N"/>
    <property type="match status" value="1"/>
</dbReference>
<comment type="function">
    <text evidence="7">Part of a heterotetrameric complex that catalyzes the two-step biosynthesis of anthranilate, an intermediate in the biosynthesis of L-tryptophan. In the first step, the glutamine-binding beta subunit (TrpG) of anthranilate synthase (AS) provides the glutamine amidotransferase activity which generates ammonia as a substrate that, along with chorismate, is used in the second step, catalyzed by the large alpha subunit of AS (TrpE) to produce anthranilate. In the absence of TrpG, TrpE can synthesize anthranilate directly from chorismate and high concentrations of ammonia.</text>
</comment>